<dbReference type="InterPro" id="IPR052019">
    <property type="entry name" value="F420H2_bilvrd_red/Heme_oxyg"/>
</dbReference>
<dbReference type="InterPro" id="IPR012349">
    <property type="entry name" value="Split_barrel_FMN-bd"/>
</dbReference>
<dbReference type="Pfam" id="PF01243">
    <property type="entry name" value="PNPOx_N"/>
    <property type="match status" value="1"/>
</dbReference>
<dbReference type="Gene3D" id="2.30.110.10">
    <property type="entry name" value="Electron Transport, Fmn-binding Protein, Chain A"/>
    <property type="match status" value="1"/>
</dbReference>
<sequence length="139" mass="15244">MAQTMTDAQWRAFVSEGTRTGKLATAGPPHVVPVWFVLDGDDVLFTTGRESAKGRRLARDDRAALCVDDEHPPFAFVMLRGRATLSGDLTEMRHWATRIGVRYMGEGAGEAFGARNAVPGELLVRLRVERVTAMADLTD</sequence>
<keyword evidence="4" id="KW-1185">Reference proteome</keyword>
<comment type="caution">
    <text evidence="3">The sequence shown here is derived from an EMBL/GenBank/DDBJ whole genome shotgun (WGS) entry which is preliminary data.</text>
</comment>
<proteinExistence type="predicted"/>
<accession>A0ABP4YIK6</accession>
<dbReference type="NCBIfam" id="TIGR03618">
    <property type="entry name" value="Rv1155_F420"/>
    <property type="match status" value="1"/>
</dbReference>
<evidence type="ECO:0000259" key="2">
    <source>
        <dbReference type="Pfam" id="PF01243"/>
    </source>
</evidence>
<dbReference type="EMBL" id="BAAALT010000127">
    <property type="protein sequence ID" value="GAA1814576.1"/>
    <property type="molecule type" value="Genomic_DNA"/>
</dbReference>
<keyword evidence="1" id="KW-0560">Oxidoreductase</keyword>
<dbReference type="SUPFAM" id="SSF50475">
    <property type="entry name" value="FMN-binding split barrel"/>
    <property type="match status" value="1"/>
</dbReference>
<evidence type="ECO:0000313" key="4">
    <source>
        <dbReference type="Proteomes" id="UP001500218"/>
    </source>
</evidence>
<dbReference type="InterPro" id="IPR011576">
    <property type="entry name" value="Pyridox_Oxase_N"/>
</dbReference>
<dbReference type="Proteomes" id="UP001500218">
    <property type="component" value="Unassembled WGS sequence"/>
</dbReference>
<evidence type="ECO:0000256" key="1">
    <source>
        <dbReference type="ARBA" id="ARBA00023002"/>
    </source>
</evidence>
<feature type="domain" description="Pyridoxamine 5'-phosphate oxidase N-terminal" evidence="2">
    <location>
        <begin position="8"/>
        <end position="133"/>
    </location>
</feature>
<evidence type="ECO:0000313" key="3">
    <source>
        <dbReference type="EMBL" id="GAA1814576.1"/>
    </source>
</evidence>
<dbReference type="InterPro" id="IPR019920">
    <property type="entry name" value="F420-binding_dom_put"/>
</dbReference>
<dbReference type="PANTHER" id="PTHR35176:SF1">
    <property type="entry name" value="F420H(2)-DEPENDENT BILIVERDIN REDUCTASE"/>
    <property type="match status" value="1"/>
</dbReference>
<dbReference type="PANTHER" id="PTHR35176">
    <property type="entry name" value="HEME OXYGENASE HI_0854-RELATED"/>
    <property type="match status" value="1"/>
</dbReference>
<gene>
    <name evidence="3" type="ORF">GCM10009682_39590</name>
</gene>
<reference evidence="4" key="1">
    <citation type="journal article" date="2019" name="Int. J. Syst. Evol. Microbiol.">
        <title>The Global Catalogue of Microorganisms (GCM) 10K type strain sequencing project: providing services to taxonomists for standard genome sequencing and annotation.</title>
        <authorList>
            <consortium name="The Broad Institute Genomics Platform"/>
            <consortium name="The Broad Institute Genome Sequencing Center for Infectious Disease"/>
            <person name="Wu L."/>
            <person name="Ma J."/>
        </authorList>
    </citation>
    <scope>NUCLEOTIDE SEQUENCE [LARGE SCALE GENOMIC DNA]</scope>
    <source>
        <strain evidence="4">JCM 13250</strain>
    </source>
</reference>
<name>A0ABP4YIK6_9ACTN</name>
<dbReference type="RefSeq" id="WP_344134174.1">
    <property type="nucleotide sequence ID" value="NZ_BAAALT010000127.1"/>
</dbReference>
<protein>
    <submittedName>
        <fullName evidence="3">PPOX class F420-dependent oxidoreductase</fullName>
    </submittedName>
</protein>
<organism evidence="3 4">
    <name type="scientific">Luedemannella flava</name>
    <dbReference type="NCBI Taxonomy" id="349316"/>
    <lineage>
        <taxon>Bacteria</taxon>
        <taxon>Bacillati</taxon>
        <taxon>Actinomycetota</taxon>
        <taxon>Actinomycetes</taxon>
        <taxon>Micromonosporales</taxon>
        <taxon>Micromonosporaceae</taxon>
        <taxon>Luedemannella</taxon>
    </lineage>
</organism>